<name>A7RPU3_NEMVE</name>
<keyword evidence="2" id="KW-0813">Transport</keyword>
<organism evidence="11 12">
    <name type="scientific">Nematostella vectensis</name>
    <name type="common">Starlet sea anemone</name>
    <dbReference type="NCBI Taxonomy" id="45351"/>
    <lineage>
        <taxon>Eukaryota</taxon>
        <taxon>Metazoa</taxon>
        <taxon>Cnidaria</taxon>
        <taxon>Anthozoa</taxon>
        <taxon>Hexacorallia</taxon>
        <taxon>Actiniaria</taxon>
        <taxon>Edwardsiidae</taxon>
        <taxon>Nematostella</taxon>
    </lineage>
</organism>
<dbReference type="HOGENOM" id="CLU_644522_0_0_1"/>
<keyword evidence="6 8" id="KW-0472">Membrane</keyword>
<proteinExistence type="predicted"/>
<evidence type="ECO:0000256" key="1">
    <source>
        <dbReference type="ARBA" id="ARBA00004141"/>
    </source>
</evidence>
<reference evidence="11 12" key="1">
    <citation type="journal article" date="2007" name="Science">
        <title>Sea anemone genome reveals ancestral eumetazoan gene repertoire and genomic organization.</title>
        <authorList>
            <person name="Putnam N.H."/>
            <person name="Srivastava M."/>
            <person name="Hellsten U."/>
            <person name="Dirks B."/>
            <person name="Chapman J."/>
            <person name="Salamov A."/>
            <person name="Terry A."/>
            <person name="Shapiro H."/>
            <person name="Lindquist E."/>
            <person name="Kapitonov V.V."/>
            <person name="Jurka J."/>
            <person name="Genikhovich G."/>
            <person name="Grigoriev I.V."/>
            <person name="Lucas S.M."/>
            <person name="Steele R.E."/>
            <person name="Finnerty J.R."/>
            <person name="Technau U."/>
            <person name="Martindale M.Q."/>
            <person name="Rokhsar D.S."/>
        </authorList>
    </citation>
    <scope>NUCLEOTIDE SEQUENCE [LARGE SCALE GENOMIC DNA]</scope>
    <source>
        <strain evidence="12">CH2 X CH6</strain>
    </source>
</reference>
<dbReference type="KEGG" id="nve:5518753"/>
<keyword evidence="7" id="KW-0407">Ion channel</keyword>
<evidence type="ECO:0000256" key="2">
    <source>
        <dbReference type="ARBA" id="ARBA00022448"/>
    </source>
</evidence>
<dbReference type="Proteomes" id="UP000001593">
    <property type="component" value="Unassembled WGS sequence"/>
</dbReference>
<keyword evidence="5" id="KW-0406">Ion transport</keyword>
<dbReference type="Pfam" id="PF07885">
    <property type="entry name" value="Ion_trans_2"/>
    <property type="match status" value="1"/>
</dbReference>
<dbReference type="GO" id="GO:0008076">
    <property type="term" value="C:voltage-gated potassium channel complex"/>
    <property type="evidence" value="ECO:0000318"/>
    <property type="project" value="GO_Central"/>
</dbReference>
<dbReference type="STRING" id="45351.A7RPU3"/>
<protein>
    <recommendedName>
        <fullName evidence="10">Potassium channel domain-containing protein</fullName>
    </recommendedName>
</protein>
<keyword evidence="9" id="KW-0732">Signal</keyword>
<feature type="transmembrane region" description="Helical" evidence="8">
    <location>
        <begin position="185"/>
        <end position="207"/>
    </location>
</feature>
<dbReference type="EMBL" id="DS469526">
    <property type="protein sequence ID" value="EDO46632.1"/>
    <property type="molecule type" value="Genomic_DNA"/>
</dbReference>
<evidence type="ECO:0000256" key="9">
    <source>
        <dbReference type="SAM" id="SignalP"/>
    </source>
</evidence>
<dbReference type="PANTHER" id="PTHR11537">
    <property type="entry name" value="VOLTAGE-GATED POTASSIUM CHANNEL"/>
    <property type="match status" value="1"/>
</dbReference>
<feature type="chain" id="PRO_5002711990" description="Potassium channel domain-containing protein" evidence="9">
    <location>
        <begin position="21"/>
        <end position="426"/>
    </location>
</feature>
<dbReference type="PhylomeDB" id="A7RPU3"/>
<keyword evidence="4 8" id="KW-1133">Transmembrane helix</keyword>
<feature type="domain" description="Potassium channel" evidence="10">
    <location>
        <begin position="159"/>
        <end position="238"/>
    </location>
</feature>
<dbReference type="PANTHER" id="PTHR11537:SF252">
    <property type="entry name" value="POTASSIUM VOLTAGE-GATED CHANNEL PROTEIN SHAW"/>
    <property type="match status" value="1"/>
</dbReference>
<dbReference type="GO" id="GO:0001508">
    <property type="term" value="P:action potential"/>
    <property type="evidence" value="ECO:0000318"/>
    <property type="project" value="GO_Central"/>
</dbReference>
<gene>
    <name evidence="11" type="ORF">NEMVEDRAFT_v1g200301</name>
</gene>
<feature type="signal peptide" evidence="9">
    <location>
        <begin position="1"/>
        <end position="20"/>
    </location>
</feature>
<evidence type="ECO:0000313" key="12">
    <source>
        <dbReference type="Proteomes" id="UP000001593"/>
    </source>
</evidence>
<dbReference type="InterPro" id="IPR028325">
    <property type="entry name" value="VG_K_chnl"/>
</dbReference>
<dbReference type="SUPFAM" id="SSF81324">
    <property type="entry name" value="Voltage-gated potassium channels"/>
    <property type="match status" value="1"/>
</dbReference>
<feature type="transmembrane region" description="Helical" evidence="8">
    <location>
        <begin position="153"/>
        <end position="173"/>
    </location>
</feature>
<dbReference type="Gene3D" id="1.10.287.70">
    <property type="match status" value="1"/>
</dbReference>
<evidence type="ECO:0000256" key="3">
    <source>
        <dbReference type="ARBA" id="ARBA00022692"/>
    </source>
</evidence>
<feature type="transmembrane region" description="Helical" evidence="8">
    <location>
        <begin position="387"/>
        <end position="406"/>
    </location>
</feature>
<accession>A7RPU3</accession>
<keyword evidence="3 8" id="KW-0812">Transmembrane</keyword>
<feature type="transmembrane region" description="Helical" evidence="8">
    <location>
        <begin position="213"/>
        <end position="234"/>
    </location>
</feature>
<evidence type="ECO:0000256" key="8">
    <source>
        <dbReference type="SAM" id="Phobius"/>
    </source>
</evidence>
<dbReference type="OMA" id="CLHREIT"/>
<evidence type="ECO:0000259" key="10">
    <source>
        <dbReference type="Pfam" id="PF07885"/>
    </source>
</evidence>
<dbReference type="OrthoDB" id="5975586at2759"/>
<evidence type="ECO:0000256" key="5">
    <source>
        <dbReference type="ARBA" id="ARBA00023065"/>
    </source>
</evidence>
<dbReference type="GO" id="GO:0005251">
    <property type="term" value="F:delayed rectifier potassium channel activity"/>
    <property type="evidence" value="ECO:0000318"/>
    <property type="project" value="GO_Central"/>
</dbReference>
<dbReference type="InterPro" id="IPR013099">
    <property type="entry name" value="K_chnl_dom"/>
</dbReference>
<dbReference type="eggNOG" id="ENOG502SFV4">
    <property type="taxonomic scope" value="Eukaryota"/>
</dbReference>
<dbReference type="AlphaFoldDB" id="A7RPU3"/>
<evidence type="ECO:0000256" key="7">
    <source>
        <dbReference type="ARBA" id="ARBA00023303"/>
    </source>
</evidence>
<evidence type="ECO:0000256" key="6">
    <source>
        <dbReference type="ARBA" id="ARBA00023136"/>
    </source>
</evidence>
<dbReference type="GO" id="GO:0071805">
    <property type="term" value="P:potassium ion transmembrane transport"/>
    <property type="evidence" value="ECO:0000318"/>
    <property type="project" value="GO_Central"/>
</dbReference>
<evidence type="ECO:0000256" key="4">
    <source>
        <dbReference type="ARBA" id="ARBA00022989"/>
    </source>
</evidence>
<dbReference type="InParanoid" id="A7RPU3"/>
<dbReference type="GO" id="GO:0016020">
    <property type="term" value="C:membrane"/>
    <property type="evidence" value="ECO:0000318"/>
    <property type="project" value="GO_Central"/>
</dbReference>
<evidence type="ECO:0000313" key="11">
    <source>
        <dbReference type="EMBL" id="EDO46632.1"/>
    </source>
</evidence>
<comment type="subcellular location">
    <subcellularLocation>
        <location evidence="1">Membrane</location>
        <topology evidence="1">Multi-pass membrane protein</topology>
    </subcellularLocation>
</comment>
<sequence length="426" mass="47609">MAHQIVNAFLLILWIANSDAANVSICPQSFPNLTINWLPFMPHIEQNASGGVDGDLHNYFTKAQFQCNCPQTNLLFNKLNVSSSSAMEIEIRRTPYNTPPELFFPVVANRKEDKHFQRKFLELYISPGPAIVKFKFGSWDEKLGPLQLFQNSAPYLIICVLLAIVAGFVVWAMEVRSNSEQFSRPFPHGVLIGIWWAFVTMTTVGYGDKAPSTVIGRMFGIVWMIIGTVIMSLFSGQMTADLASNVLSRDVSIAGRDVGVQIGMATFYTKETNLGGNYKELETKEIEKEFTKPSGKIKYFLGHDYKKAQTYTNRYVDKSQLVRNIEHQFSIGAVVSGNFGIAQDFILCLHREITDMIAIEEAKVTGVEDPTNSDGTGLQALGFEQPVFYGIISGLFVVFCIMGIVWECRRRSELRKGGSITTKGDI</sequence>
<keyword evidence="12" id="KW-1185">Reference proteome</keyword>